<dbReference type="PANTHER" id="PTHR43792:SF9">
    <property type="entry name" value="RIBOSOMAL-PROTEIN-ALANINE ACETYLTRANSFERASE"/>
    <property type="match status" value="1"/>
</dbReference>
<dbReference type="GO" id="GO:0008999">
    <property type="term" value="F:protein-N-terminal-alanine acetyltransferase activity"/>
    <property type="evidence" value="ECO:0007669"/>
    <property type="project" value="TreeGrafter"/>
</dbReference>
<reference evidence="2" key="1">
    <citation type="submission" date="2020-10" db="EMBL/GenBank/DDBJ databases">
        <title>Taxonomic study of unclassified bacteria belonging to the class Ktedonobacteria.</title>
        <authorList>
            <person name="Yabe S."/>
            <person name="Wang C.M."/>
            <person name="Zheng Y."/>
            <person name="Sakai Y."/>
            <person name="Cavaletti L."/>
            <person name="Monciardini P."/>
            <person name="Donadio S."/>
        </authorList>
    </citation>
    <scope>NUCLEOTIDE SEQUENCE</scope>
    <source>
        <strain evidence="2">SOSP1-1</strain>
    </source>
</reference>
<proteinExistence type="predicted"/>
<dbReference type="AlphaFoldDB" id="A0A8J3HX94"/>
<evidence type="ECO:0000313" key="3">
    <source>
        <dbReference type="Proteomes" id="UP000612362"/>
    </source>
</evidence>
<dbReference type="InterPro" id="IPR051531">
    <property type="entry name" value="N-acetyltransferase"/>
</dbReference>
<protein>
    <submittedName>
        <fullName evidence="2">N-acetyltransferase</fullName>
    </submittedName>
</protein>
<keyword evidence="3" id="KW-1185">Reference proteome</keyword>
<evidence type="ECO:0000259" key="1">
    <source>
        <dbReference type="PROSITE" id="PS51186"/>
    </source>
</evidence>
<organism evidence="2 3">
    <name type="scientific">Ktedonospora formicarum</name>
    <dbReference type="NCBI Taxonomy" id="2778364"/>
    <lineage>
        <taxon>Bacteria</taxon>
        <taxon>Bacillati</taxon>
        <taxon>Chloroflexota</taxon>
        <taxon>Ktedonobacteria</taxon>
        <taxon>Ktedonobacterales</taxon>
        <taxon>Ktedonobacteraceae</taxon>
        <taxon>Ktedonospora</taxon>
    </lineage>
</organism>
<dbReference type="Gene3D" id="3.40.630.30">
    <property type="match status" value="1"/>
</dbReference>
<dbReference type="RefSeq" id="WP_220195253.1">
    <property type="nucleotide sequence ID" value="NZ_BNJF01000002.1"/>
</dbReference>
<dbReference type="GO" id="GO:0005737">
    <property type="term" value="C:cytoplasm"/>
    <property type="evidence" value="ECO:0007669"/>
    <property type="project" value="TreeGrafter"/>
</dbReference>
<evidence type="ECO:0000313" key="2">
    <source>
        <dbReference type="EMBL" id="GHO45827.1"/>
    </source>
</evidence>
<dbReference type="InterPro" id="IPR016181">
    <property type="entry name" value="Acyl_CoA_acyltransferase"/>
</dbReference>
<dbReference type="EMBL" id="BNJF01000002">
    <property type="protein sequence ID" value="GHO45827.1"/>
    <property type="molecule type" value="Genomic_DNA"/>
</dbReference>
<dbReference type="PANTHER" id="PTHR43792">
    <property type="entry name" value="GNAT FAMILY, PUTATIVE (AFU_ORTHOLOGUE AFUA_3G00765)-RELATED-RELATED"/>
    <property type="match status" value="1"/>
</dbReference>
<dbReference type="InterPro" id="IPR000182">
    <property type="entry name" value="GNAT_dom"/>
</dbReference>
<comment type="caution">
    <text evidence="2">The sequence shown here is derived from an EMBL/GenBank/DDBJ whole genome shotgun (WGS) entry which is preliminary data.</text>
</comment>
<name>A0A8J3HX94_9CHLR</name>
<gene>
    <name evidence="2" type="ORF">KSX_39900</name>
</gene>
<dbReference type="PROSITE" id="PS51186">
    <property type="entry name" value="GNAT"/>
    <property type="match status" value="1"/>
</dbReference>
<dbReference type="SUPFAM" id="SSF55729">
    <property type="entry name" value="Acyl-CoA N-acyltransferases (Nat)"/>
    <property type="match status" value="1"/>
</dbReference>
<feature type="domain" description="N-acetyltransferase" evidence="1">
    <location>
        <begin position="18"/>
        <end position="179"/>
    </location>
</feature>
<dbReference type="Pfam" id="PF13302">
    <property type="entry name" value="Acetyltransf_3"/>
    <property type="match status" value="1"/>
</dbReference>
<sequence>MSIESAFSQFPTLTTERLRLRQIRPNDAESFFEIFSDEEAMRYYGHEPHTSIEETRARIQRIGEQYEQREALRWGITLKDDNTILGSCGFHHLRADFKLAETGYELKRSHWGQGIMAEAEAAVLEYGFNELGFHRVEAIIDIVNGRSKGLLLKLGFTYEGNLRQRFYFQGGFEDEHFFGLLKEEWNARDRATGKG</sequence>
<dbReference type="Proteomes" id="UP000612362">
    <property type="component" value="Unassembled WGS sequence"/>
</dbReference>
<accession>A0A8J3HX94</accession>